<protein>
    <recommendedName>
        <fullName evidence="6">Glycosyl transferase family 1</fullName>
    </recommendedName>
</protein>
<proteinExistence type="predicted"/>
<sequence>MRIGIDARMMGKGAGIARYVEQLVLALGKIDSETEYILFVNSSSRIPELGNNFRLVFCDIPWYSLEEQTKLIGILDRENLDLLHFPHWNVPLLYKKPFVITVHDLIMYHFPRAEATTLGPLKYFFKDRIHRVVLNHACRKAQRIFVTSEFTKNDLHQTLKVLLEKMVVTYQAPFETHASVDMQRRASLLQKYKVQEPYILYVGSAYPHKNLENLLRAWKIFKQRDTGGYTLVLVGKRSAFYERLIQMKEMQEGHDVIYTDFLEDEDLELLYQGASLYAFPSYYEGFGLPPLEAMAKGVPVVSSSATCLPEVLGDAALYFDPKSPENMASIIEKALTDEDIRLDLQIRAKEILMQYSWEKLAKTTVKGYHEIFSQLSSN</sequence>
<dbReference type="AlphaFoldDB" id="A0A2H0N3P2"/>
<accession>A0A2H0N3P2</accession>
<feature type="domain" description="Glycosyltransferase subfamily 4-like N-terminal" evidence="3">
    <location>
        <begin position="15"/>
        <end position="170"/>
    </location>
</feature>
<dbReference type="GO" id="GO:0009103">
    <property type="term" value="P:lipopolysaccharide biosynthetic process"/>
    <property type="evidence" value="ECO:0007669"/>
    <property type="project" value="TreeGrafter"/>
</dbReference>
<keyword evidence="1" id="KW-0808">Transferase</keyword>
<comment type="caution">
    <text evidence="4">The sequence shown here is derived from an EMBL/GenBank/DDBJ whole genome shotgun (WGS) entry which is preliminary data.</text>
</comment>
<dbReference type="Pfam" id="PF00534">
    <property type="entry name" value="Glycos_transf_1"/>
    <property type="match status" value="1"/>
</dbReference>
<dbReference type="InterPro" id="IPR028098">
    <property type="entry name" value="Glyco_trans_4-like_N"/>
</dbReference>
<evidence type="ECO:0000259" key="3">
    <source>
        <dbReference type="Pfam" id="PF13439"/>
    </source>
</evidence>
<dbReference type="Proteomes" id="UP000229600">
    <property type="component" value="Unassembled WGS sequence"/>
</dbReference>
<dbReference type="Gene3D" id="3.40.50.2000">
    <property type="entry name" value="Glycogen Phosphorylase B"/>
    <property type="match status" value="2"/>
</dbReference>
<feature type="domain" description="Glycosyl transferase family 1" evidence="2">
    <location>
        <begin position="194"/>
        <end position="350"/>
    </location>
</feature>
<dbReference type="PANTHER" id="PTHR46401">
    <property type="entry name" value="GLYCOSYLTRANSFERASE WBBK-RELATED"/>
    <property type="match status" value="1"/>
</dbReference>
<dbReference type="Pfam" id="PF13439">
    <property type="entry name" value="Glyco_transf_4"/>
    <property type="match status" value="1"/>
</dbReference>
<gene>
    <name evidence="4" type="ORF">COV59_04885</name>
</gene>
<reference evidence="4 5" key="1">
    <citation type="submission" date="2017-09" db="EMBL/GenBank/DDBJ databases">
        <title>Depth-based differentiation of microbial function through sediment-hosted aquifers and enrichment of novel symbionts in the deep terrestrial subsurface.</title>
        <authorList>
            <person name="Probst A.J."/>
            <person name="Ladd B."/>
            <person name="Jarett J.K."/>
            <person name="Geller-Mcgrath D.E."/>
            <person name="Sieber C.M."/>
            <person name="Emerson J.B."/>
            <person name="Anantharaman K."/>
            <person name="Thomas B.C."/>
            <person name="Malmstrom R."/>
            <person name="Stieglmeier M."/>
            <person name="Klingl A."/>
            <person name="Woyke T."/>
            <person name="Ryan C.M."/>
            <person name="Banfield J.F."/>
        </authorList>
    </citation>
    <scope>NUCLEOTIDE SEQUENCE [LARGE SCALE GENOMIC DNA]</scope>
    <source>
        <strain evidence="4">CG11_big_fil_rev_8_21_14_0_20_39_34</strain>
    </source>
</reference>
<dbReference type="GO" id="GO:0016757">
    <property type="term" value="F:glycosyltransferase activity"/>
    <property type="evidence" value="ECO:0007669"/>
    <property type="project" value="InterPro"/>
</dbReference>
<dbReference type="InterPro" id="IPR001296">
    <property type="entry name" value="Glyco_trans_1"/>
</dbReference>
<evidence type="ECO:0000259" key="2">
    <source>
        <dbReference type="Pfam" id="PF00534"/>
    </source>
</evidence>
<dbReference type="SUPFAM" id="SSF53756">
    <property type="entry name" value="UDP-Glycosyltransferase/glycogen phosphorylase"/>
    <property type="match status" value="1"/>
</dbReference>
<dbReference type="EMBL" id="PCWN01000011">
    <property type="protein sequence ID" value="PIR03501.1"/>
    <property type="molecule type" value="Genomic_DNA"/>
</dbReference>
<dbReference type="PANTHER" id="PTHR46401:SF2">
    <property type="entry name" value="GLYCOSYLTRANSFERASE WBBK-RELATED"/>
    <property type="match status" value="1"/>
</dbReference>
<dbReference type="FunFam" id="3.40.50.2000:FF:000119">
    <property type="entry name" value="Glycosyl transferase group 1"/>
    <property type="match status" value="1"/>
</dbReference>
<evidence type="ECO:0000313" key="4">
    <source>
        <dbReference type="EMBL" id="PIR03501.1"/>
    </source>
</evidence>
<evidence type="ECO:0008006" key="6">
    <source>
        <dbReference type="Google" id="ProtNLM"/>
    </source>
</evidence>
<name>A0A2H0N3P2_9BACT</name>
<organism evidence="4 5">
    <name type="scientific">Candidatus Magasanikbacteria bacterium CG11_big_fil_rev_8_21_14_0_20_39_34</name>
    <dbReference type="NCBI Taxonomy" id="1974653"/>
    <lineage>
        <taxon>Bacteria</taxon>
        <taxon>Candidatus Magasanikiibacteriota</taxon>
    </lineage>
</organism>
<evidence type="ECO:0000256" key="1">
    <source>
        <dbReference type="ARBA" id="ARBA00022679"/>
    </source>
</evidence>
<dbReference type="CDD" id="cd03809">
    <property type="entry name" value="GT4_MtfB-like"/>
    <property type="match status" value="1"/>
</dbReference>
<evidence type="ECO:0000313" key="5">
    <source>
        <dbReference type="Proteomes" id="UP000229600"/>
    </source>
</evidence>